<evidence type="ECO:0000313" key="3">
    <source>
        <dbReference type="EMBL" id="KAK0744576.1"/>
    </source>
</evidence>
<dbReference type="InterPro" id="IPR011009">
    <property type="entry name" value="Kinase-like_dom_sf"/>
</dbReference>
<dbReference type="Pfam" id="PF00069">
    <property type="entry name" value="Pkinase"/>
    <property type="match status" value="1"/>
</dbReference>
<gene>
    <name evidence="3" type="ORF">B0T21DRAFT_280107</name>
</gene>
<keyword evidence="4" id="KW-1185">Reference proteome</keyword>
<dbReference type="AlphaFoldDB" id="A0AA40ES96"/>
<dbReference type="InterPro" id="IPR000719">
    <property type="entry name" value="Prot_kinase_dom"/>
</dbReference>
<evidence type="ECO:0000313" key="4">
    <source>
        <dbReference type="Proteomes" id="UP001172159"/>
    </source>
</evidence>
<feature type="domain" description="Protein kinase" evidence="2">
    <location>
        <begin position="74"/>
        <end position="302"/>
    </location>
</feature>
<keyword evidence="3" id="KW-0418">Kinase</keyword>
<proteinExistence type="predicted"/>
<dbReference type="SUPFAM" id="SSF56112">
    <property type="entry name" value="Protein kinase-like (PK-like)"/>
    <property type="match status" value="1"/>
</dbReference>
<dbReference type="GO" id="GO:0005524">
    <property type="term" value="F:ATP binding"/>
    <property type="evidence" value="ECO:0007669"/>
    <property type="project" value="InterPro"/>
</dbReference>
<organism evidence="3 4">
    <name type="scientific">Apiosordaria backusii</name>
    <dbReference type="NCBI Taxonomy" id="314023"/>
    <lineage>
        <taxon>Eukaryota</taxon>
        <taxon>Fungi</taxon>
        <taxon>Dikarya</taxon>
        <taxon>Ascomycota</taxon>
        <taxon>Pezizomycotina</taxon>
        <taxon>Sordariomycetes</taxon>
        <taxon>Sordariomycetidae</taxon>
        <taxon>Sordariales</taxon>
        <taxon>Lasiosphaeriaceae</taxon>
        <taxon>Apiosordaria</taxon>
    </lineage>
</organism>
<name>A0AA40ES96_9PEZI</name>
<dbReference type="Proteomes" id="UP001172159">
    <property type="component" value="Unassembled WGS sequence"/>
</dbReference>
<dbReference type="EMBL" id="JAUKTV010000002">
    <property type="protein sequence ID" value="KAK0744576.1"/>
    <property type="molecule type" value="Genomic_DNA"/>
</dbReference>
<feature type="region of interest" description="Disordered" evidence="1">
    <location>
        <begin position="34"/>
        <end position="55"/>
    </location>
</feature>
<protein>
    <submittedName>
        <fullName evidence="3">Kinase-like domain-containing protein</fullName>
    </submittedName>
</protein>
<dbReference type="GO" id="GO:0004672">
    <property type="term" value="F:protein kinase activity"/>
    <property type="evidence" value="ECO:0007669"/>
    <property type="project" value="InterPro"/>
</dbReference>
<dbReference type="SMART" id="SM00220">
    <property type="entry name" value="S_TKc"/>
    <property type="match status" value="1"/>
</dbReference>
<comment type="caution">
    <text evidence="3">The sequence shown here is derived from an EMBL/GenBank/DDBJ whole genome shotgun (WGS) entry which is preliminary data.</text>
</comment>
<evidence type="ECO:0000256" key="1">
    <source>
        <dbReference type="SAM" id="MobiDB-lite"/>
    </source>
</evidence>
<reference evidence="3" key="1">
    <citation type="submission" date="2023-06" db="EMBL/GenBank/DDBJ databases">
        <title>Genome-scale phylogeny and comparative genomics of the fungal order Sordariales.</title>
        <authorList>
            <consortium name="Lawrence Berkeley National Laboratory"/>
            <person name="Hensen N."/>
            <person name="Bonometti L."/>
            <person name="Westerberg I."/>
            <person name="Brannstrom I.O."/>
            <person name="Guillou S."/>
            <person name="Cros-Aarteil S."/>
            <person name="Calhoun S."/>
            <person name="Haridas S."/>
            <person name="Kuo A."/>
            <person name="Mondo S."/>
            <person name="Pangilinan J."/>
            <person name="Riley R."/>
            <person name="Labutti K."/>
            <person name="Andreopoulos B."/>
            <person name="Lipzen A."/>
            <person name="Chen C."/>
            <person name="Yanf M."/>
            <person name="Daum C."/>
            <person name="Ng V."/>
            <person name="Clum A."/>
            <person name="Steindorff A."/>
            <person name="Ohm R."/>
            <person name="Martin F."/>
            <person name="Silar P."/>
            <person name="Natvig D."/>
            <person name="Lalanne C."/>
            <person name="Gautier V."/>
            <person name="Ament-Velasquez S.L."/>
            <person name="Kruys A."/>
            <person name="Hutchinson M.I."/>
            <person name="Powell A.J."/>
            <person name="Barry K."/>
            <person name="Miller A.N."/>
            <person name="Grigoriev I.V."/>
            <person name="Debuchy R."/>
            <person name="Gladieux P."/>
            <person name="Thoren M.H."/>
            <person name="Johannesson H."/>
        </authorList>
    </citation>
    <scope>NUCLEOTIDE SEQUENCE</scope>
    <source>
        <strain evidence="3">CBS 540.89</strain>
    </source>
</reference>
<feature type="compositionally biased region" description="Low complexity" evidence="1">
    <location>
        <begin position="41"/>
        <end position="55"/>
    </location>
</feature>
<keyword evidence="3" id="KW-0808">Transferase</keyword>
<accession>A0AA40ES96</accession>
<dbReference type="PROSITE" id="PS50011">
    <property type="entry name" value="PROTEIN_KINASE_DOM"/>
    <property type="match status" value="1"/>
</dbReference>
<evidence type="ECO:0000259" key="2">
    <source>
        <dbReference type="PROSITE" id="PS50011"/>
    </source>
</evidence>
<dbReference type="Gene3D" id="1.10.510.10">
    <property type="entry name" value="Transferase(Phosphotransferase) domain 1"/>
    <property type="match status" value="1"/>
</dbReference>
<sequence>MPLILNGPQGTAILVPVDESGLYLWDTENAQVPTVVEESRSQSQKQSEDVSALPGVPSLPLPPVITTEHPILLPKNLEILGLGGSGYIYKCPGGFAYKVHASQREVDFMKAAGDCSVTPFSRVMRNVHGVLVPCGLIMELATPFNFKLVPSEERATVKDEMINLVERLHSSKVGIVHGDIKPANFLRCRDGKLRLCDFDSARLIADEDTEGWEGFVSERYVAPSRGFPKYGPPTVRDDNYALAISIWELYTGNDALIDEDMEEVLNDGRTVDVDELEDQDIRNFVRKRLRDGGAKVEAPKFY</sequence>